<dbReference type="EMBL" id="OZ020111">
    <property type="protein sequence ID" value="CAK9264520.1"/>
    <property type="molecule type" value="Genomic_DNA"/>
</dbReference>
<keyword evidence="3" id="KW-1185">Reference proteome</keyword>
<gene>
    <name evidence="2" type="ORF">CSSPJE1EN1_LOCUS9998</name>
</gene>
<name>A0ABP0WG85_9BRYO</name>
<feature type="compositionally biased region" description="Polar residues" evidence="1">
    <location>
        <begin position="43"/>
        <end position="56"/>
    </location>
</feature>
<protein>
    <submittedName>
        <fullName evidence="2">Uncharacterized protein</fullName>
    </submittedName>
</protein>
<evidence type="ECO:0000313" key="2">
    <source>
        <dbReference type="EMBL" id="CAK9264520.1"/>
    </source>
</evidence>
<evidence type="ECO:0000256" key="1">
    <source>
        <dbReference type="SAM" id="MobiDB-lite"/>
    </source>
</evidence>
<reference evidence="2" key="1">
    <citation type="submission" date="2024-02" db="EMBL/GenBank/DDBJ databases">
        <authorList>
            <consortium name="ELIXIR-Norway"/>
            <consortium name="Elixir Norway"/>
        </authorList>
    </citation>
    <scope>NUCLEOTIDE SEQUENCE</scope>
</reference>
<feature type="region of interest" description="Disordered" evidence="1">
    <location>
        <begin position="43"/>
        <end position="71"/>
    </location>
</feature>
<evidence type="ECO:0000313" key="3">
    <source>
        <dbReference type="Proteomes" id="UP001497444"/>
    </source>
</evidence>
<organism evidence="2 3">
    <name type="scientific">Sphagnum jensenii</name>
    <dbReference type="NCBI Taxonomy" id="128206"/>
    <lineage>
        <taxon>Eukaryota</taxon>
        <taxon>Viridiplantae</taxon>
        <taxon>Streptophyta</taxon>
        <taxon>Embryophyta</taxon>
        <taxon>Bryophyta</taxon>
        <taxon>Sphagnophytina</taxon>
        <taxon>Sphagnopsida</taxon>
        <taxon>Sphagnales</taxon>
        <taxon>Sphagnaceae</taxon>
        <taxon>Sphagnum</taxon>
    </lineage>
</organism>
<proteinExistence type="predicted"/>
<sequence length="91" mass="10401">MGDQTRNKSGALGFVKKMTTAATATTERRKYVGFRRSFLLQHASRTGTKQATTETNKAGENRERAASGMQYKRQRSARWRYTALPLCRLER</sequence>
<accession>A0ABP0WG85</accession>
<dbReference type="Proteomes" id="UP001497444">
    <property type="component" value="Chromosome 16"/>
</dbReference>